<reference evidence="1 2" key="1">
    <citation type="journal article" date="2022" name="bioRxiv">
        <title>Genomics of Preaxostyla Flagellates Illuminates Evolutionary Transitions and the Path Towards Mitochondrial Loss.</title>
        <authorList>
            <person name="Novak L.V.F."/>
            <person name="Treitli S.C."/>
            <person name="Pyrih J."/>
            <person name="Halakuc P."/>
            <person name="Pipaliya S.V."/>
            <person name="Vacek V."/>
            <person name="Brzon O."/>
            <person name="Soukal P."/>
            <person name="Eme L."/>
            <person name="Dacks J.B."/>
            <person name="Karnkowska A."/>
            <person name="Elias M."/>
            <person name="Hampl V."/>
        </authorList>
    </citation>
    <scope>NUCLEOTIDE SEQUENCE [LARGE SCALE GENOMIC DNA]</scope>
    <source>
        <strain evidence="1">NAU3</strain>
        <tissue evidence="1">Gut</tissue>
    </source>
</reference>
<proteinExistence type="predicted"/>
<name>A0ABQ9YE57_9EUKA</name>
<organism evidence="1 2">
    <name type="scientific">Blattamonas nauphoetae</name>
    <dbReference type="NCBI Taxonomy" id="2049346"/>
    <lineage>
        <taxon>Eukaryota</taxon>
        <taxon>Metamonada</taxon>
        <taxon>Preaxostyla</taxon>
        <taxon>Oxymonadida</taxon>
        <taxon>Blattamonas</taxon>
    </lineage>
</organism>
<comment type="caution">
    <text evidence="1">The sequence shown here is derived from an EMBL/GenBank/DDBJ whole genome shotgun (WGS) entry which is preliminary data.</text>
</comment>
<evidence type="ECO:0000313" key="1">
    <source>
        <dbReference type="EMBL" id="KAK2962052.1"/>
    </source>
</evidence>
<accession>A0ABQ9YE57</accession>
<gene>
    <name evidence="1" type="ORF">BLNAU_3108</name>
</gene>
<protein>
    <submittedName>
        <fullName evidence="1">Uncharacterized protein</fullName>
    </submittedName>
</protein>
<keyword evidence="2" id="KW-1185">Reference proteome</keyword>
<sequence>MLSWGSQQWRSRTWKNVNKRGEHSTTTLISSQSCFLQHTHHILSQSIELTHLTQEDNHCHISSPILLLYPPHTTSLTHHLSTYLKLRESLQLVASSLSRLHQTPRHHHNHQSPNRSRCLCRTSHHIRLVLKTCFCHVATAFRMSVGVRLFLLTFCDLGVFEKFGKRMKDVFHAGVHLFFFNTFLTFQRHPSKDAFTT</sequence>
<dbReference type="EMBL" id="JARBJD010000013">
    <property type="protein sequence ID" value="KAK2962052.1"/>
    <property type="molecule type" value="Genomic_DNA"/>
</dbReference>
<evidence type="ECO:0000313" key="2">
    <source>
        <dbReference type="Proteomes" id="UP001281761"/>
    </source>
</evidence>
<dbReference type="Proteomes" id="UP001281761">
    <property type="component" value="Unassembled WGS sequence"/>
</dbReference>